<dbReference type="InterPro" id="IPR000014">
    <property type="entry name" value="PAS"/>
</dbReference>
<dbReference type="InterPro" id="IPR029787">
    <property type="entry name" value="Nucleotide_cyclase"/>
</dbReference>
<dbReference type="AlphaFoldDB" id="A0A1D8K7H4"/>
<dbReference type="KEGG" id="aaeo:BJI67_07465"/>
<evidence type="ECO:0000259" key="4">
    <source>
        <dbReference type="PROSITE" id="PS50887"/>
    </source>
</evidence>
<evidence type="ECO:0000259" key="3">
    <source>
        <dbReference type="PROSITE" id="PS50113"/>
    </source>
</evidence>
<keyword evidence="6" id="KW-1185">Reference proteome</keyword>
<organism evidence="5 6">
    <name type="scientific">Acidihalobacter aeolianus</name>
    <dbReference type="NCBI Taxonomy" id="2792603"/>
    <lineage>
        <taxon>Bacteria</taxon>
        <taxon>Pseudomonadati</taxon>
        <taxon>Pseudomonadota</taxon>
        <taxon>Gammaproteobacteria</taxon>
        <taxon>Chromatiales</taxon>
        <taxon>Ectothiorhodospiraceae</taxon>
        <taxon>Acidihalobacter</taxon>
    </lineage>
</organism>
<dbReference type="SUPFAM" id="SSF55785">
    <property type="entry name" value="PYP-like sensor domain (PAS domain)"/>
    <property type="match status" value="2"/>
</dbReference>
<dbReference type="PANTHER" id="PTHR46663:SF4">
    <property type="entry name" value="DIGUANYLATE CYCLASE DGCT-RELATED"/>
    <property type="match status" value="1"/>
</dbReference>
<protein>
    <recommendedName>
        <fullName evidence="7">Diguanylate cyclase</fullName>
    </recommendedName>
</protein>
<name>A0A1D8K7H4_9GAMM</name>
<evidence type="ECO:0000313" key="6">
    <source>
        <dbReference type="Proteomes" id="UP000095342"/>
    </source>
</evidence>
<dbReference type="GO" id="GO:0003824">
    <property type="term" value="F:catalytic activity"/>
    <property type="evidence" value="ECO:0007669"/>
    <property type="project" value="UniProtKB-ARBA"/>
</dbReference>
<dbReference type="SMART" id="SM00267">
    <property type="entry name" value="GGDEF"/>
    <property type="match status" value="1"/>
</dbReference>
<evidence type="ECO:0000256" key="1">
    <source>
        <dbReference type="ARBA" id="ARBA00001946"/>
    </source>
</evidence>
<comment type="cofactor">
    <cofactor evidence="1">
        <name>Mg(2+)</name>
        <dbReference type="ChEBI" id="CHEBI:18420"/>
    </cofactor>
</comment>
<dbReference type="FunFam" id="3.30.70.270:FF:000001">
    <property type="entry name" value="Diguanylate cyclase domain protein"/>
    <property type="match status" value="1"/>
</dbReference>
<dbReference type="EMBL" id="CP017448">
    <property type="protein sequence ID" value="AOV16923.1"/>
    <property type="molecule type" value="Genomic_DNA"/>
</dbReference>
<dbReference type="PROSITE" id="PS50113">
    <property type="entry name" value="PAC"/>
    <property type="match status" value="1"/>
</dbReference>
<evidence type="ECO:0000313" key="5">
    <source>
        <dbReference type="EMBL" id="AOV16923.1"/>
    </source>
</evidence>
<dbReference type="InterPro" id="IPR035965">
    <property type="entry name" value="PAS-like_dom_sf"/>
</dbReference>
<evidence type="ECO:0000259" key="2">
    <source>
        <dbReference type="PROSITE" id="PS50112"/>
    </source>
</evidence>
<dbReference type="InterPro" id="IPR043128">
    <property type="entry name" value="Rev_trsase/Diguanyl_cyclase"/>
</dbReference>
<dbReference type="Gene3D" id="3.30.450.20">
    <property type="entry name" value="PAS domain"/>
    <property type="match status" value="2"/>
</dbReference>
<dbReference type="PANTHER" id="PTHR46663">
    <property type="entry name" value="DIGUANYLATE CYCLASE DGCT-RELATED"/>
    <property type="match status" value="1"/>
</dbReference>
<dbReference type="PROSITE" id="PS50887">
    <property type="entry name" value="GGDEF"/>
    <property type="match status" value="1"/>
</dbReference>
<dbReference type="Pfam" id="PF00990">
    <property type="entry name" value="GGDEF"/>
    <property type="match status" value="1"/>
</dbReference>
<proteinExistence type="predicted"/>
<evidence type="ECO:0008006" key="7">
    <source>
        <dbReference type="Google" id="ProtNLM"/>
    </source>
</evidence>
<gene>
    <name evidence="5" type="ORF">BJI67_07465</name>
</gene>
<dbReference type="NCBIfam" id="TIGR00229">
    <property type="entry name" value="sensory_box"/>
    <property type="match status" value="2"/>
</dbReference>
<dbReference type="Pfam" id="PF13426">
    <property type="entry name" value="PAS_9"/>
    <property type="match status" value="2"/>
</dbReference>
<dbReference type="NCBIfam" id="TIGR00254">
    <property type="entry name" value="GGDEF"/>
    <property type="match status" value="1"/>
</dbReference>
<dbReference type="CDD" id="cd01949">
    <property type="entry name" value="GGDEF"/>
    <property type="match status" value="1"/>
</dbReference>
<sequence length="420" mass="47685">MEDWQAEGPDADVFDDLPAPVVCFREGTIIYANEPAAALLGAPTTSEVIGSSIFDFIHPLDRIRIANRLRWLKPRKGAYPVIEMLIRTRQGDLRGVSASARTSNRLRQGIVAVLMDITHRRLKTYLQETERNIVRLFENTTDIYYRIDAQGKILMASPAVERILGYRSDEMLGQDSSVFYADPDDRERFLSVLRRDKSVADYEVQLRSKHGALVDASISSHALYDEAGNYIAVEGVIRDLTERKQLERKLHVLATTDELTGISNRRIFFELATQALHRASRHGRQLVLLILDIDWFKEINDRYGHLGGDEALRAFTLAVKDELREIDLFGRLGGEEFGVVLEDCPPHEGESVGQRIRLRVEGLQVSPRDGEILRMSVSIGATCNRLQDARIESLMDRADQALYRAKSDGRNCLRWYADTR</sequence>
<accession>A0A1D8K7H4</accession>
<dbReference type="Proteomes" id="UP000095342">
    <property type="component" value="Chromosome"/>
</dbReference>
<dbReference type="RefSeq" id="WP_070072504.1">
    <property type="nucleotide sequence ID" value="NZ_CP017448.1"/>
</dbReference>
<reference evidence="5 6" key="1">
    <citation type="submission" date="2016-09" db="EMBL/GenBank/DDBJ databases">
        <title>Acidihalobacter prosperus V6 (DSM14174).</title>
        <authorList>
            <person name="Khaleque H.N."/>
            <person name="Ramsay J.P."/>
            <person name="Murphy R.J.T."/>
            <person name="Kaksonen A.H."/>
            <person name="Boxall N.J."/>
            <person name="Watkin E.L.J."/>
        </authorList>
    </citation>
    <scope>NUCLEOTIDE SEQUENCE [LARGE SCALE GENOMIC DNA]</scope>
    <source>
        <strain evidence="5 6">V6</strain>
    </source>
</reference>
<dbReference type="Gene3D" id="3.30.70.270">
    <property type="match status" value="1"/>
</dbReference>
<dbReference type="InterPro" id="IPR000700">
    <property type="entry name" value="PAS-assoc_C"/>
</dbReference>
<dbReference type="InterPro" id="IPR000160">
    <property type="entry name" value="GGDEF_dom"/>
</dbReference>
<feature type="domain" description="PAC" evidence="3">
    <location>
        <begin position="200"/>
        <end position="252"/>
    </location>
</feature>
<dbReference type="PROSITE" id="PS50112">
    <property type="entry name" value="PAS"/>
    <property type="match status" value="1"/>
</dbReference>
<dbReference type="SMART" id="SM00091">
    <property type="entry name" value="PAS"/>
    <property type="match status" value="2"/>
</dbReference>
<feature type="domain" description="GGDEF" evidence="4">
    <location>
        <begin position="284"/>
        <end position="418"/>
    </location>
</feature>
<dbReference type="InterPro" id="IPR001610">
    <property type="entry name" value="PAC"/>
</dbReference>
<feature type="domain" description="PAS" evidence="2">
    <location>
        <begin position="129"/>
        <end position="195"/>
    </location>
</feature>
<dbReference type="InterPro" id="IPR052163">
    <property type="entry name" value="DGC-Regulatory_Protein"/>
</dbReference>
<dbReference type="SUPFAM" id="SSF55073">
    <property type="entry name" value="Nucleotide cyclase"/>
    <property type="match status" value="1"/>
</dbReference>
<dbReference type="SMART" id="SM00086">
    <property type="entry name" value="PAC"/>
    <property type="match status" value="2"/>
</dbReference>
<dbReference type="CDD" id="cd00130">
    <property type="entry name" value="PAS"/>
    <property type="match status" value="2"/>
</dbReference>